<gene>
    <name evidence="1" type="ORF">ABWK59_02735</name>
</gene>
<protein>
    <submittedName>
        <fullName evidence="1">Uncharacterized protein</fullName>
    </submittedName>
</protein>
<reference evidence="1" key="1">
    <citation type="submission" date="2024-06" db="EMBL/GenBank/DDBJ databases">
        <title>The genome sequences of Kitasatospora sp. strain HUAS MG31.</title>
        <authorList>
            <person name="Mo P."/>
        </authorList>
    </citation>
    <scope>NUCLEOTIDE SEQUENCE</scope>
    <source>
        <strain evidence="1">HUAS MG31</strain>
    </source>
</reference>
<dbReference type="RefSeq" id="WP_354637652.1">
    <property type="nucleotide sequence ID" value="NZ_CP159872.1"/>
</dbReference>
<organism evidence="1">
    <name type="scientific">Kitasatospora camelliae</name>
    <dbReference type="NCBI Taxonomy" id="3156397"/>
    <lineage>
        <taxon>Bacteria</taxon>
        <taxon>Bacillati</taxon>
        <taxon>Actinomycetota</taxon>
        <taxon>Actinomycetes</taxon>
        <taxon>Kitasatosporales</taxon>
        <taxon>Streptomycetaceae</taxon>
        <taxon>Kitasatospora</taxon>
    </lineage>
</organism>
<evidence type="ECO:0000313" key="1">
    <source>
        <dbReference type="EMBL" id="XCM77922.1"/>
    </source>
</evidence>
<proteinExistence type="predicted"/>
<dbReference type="KEGG" id="kcm:ABWK59_02735"/>
<dbReference type="AlphaFoldDB" id="A0AAU8JQ47"/>
<sequence length="50" mass="5360">MTAALAGGIVLRHAARGVQRTEDVARNNAHDGHHHVWDVERILNHGTAAG</sequence>
<name>A0AAU8JQ47_9ACTN</name>
<accession>A0AAU8JQ47</accession>
<dbReference type="EMBL" id="CP159872">
    <property type="protein sequence ID" value="XCM77922.1"/>
    <property type="molecule type" value="Genomic_DNA"/>
</dbReference>